<sequence>MIAYVAGRVAALTLDTAVVEVGGVGLAVRCTPGTLAGLRVGETGRLSTTLIVREDDLTLYGFADDDERGTFETVQTVSGIGPRIAQALLAVLTPDALRRAVADEDLTALMRVPGIGKKGAQRLVLELKDKLGAPSGPELPQQASGGGEPWRDQVAEALTGLGYSAKDAESALESVAPLAEDGADVGALLRAALRGLSRA</sequence>
<keyword evidence="8" id="KW-0347">Helicase</keyword>
<comment type="caution">
    <text evidence="6">Lacks conserved residue(s) required for the propagation of feature annotation.</text>
</comment>
<dbReference type="Gene3D" id="2.40.50.140">
    <property type="entry name" value="Nucleic acid-binding proteins"/>
    <property type="match status" value="1"/>
</dbReference>
<dbReference type="GO" id="GO:0000400">
    <property type="term" value="F:four-way junction DNA binding"/>
    <property type="evidence" value="ECO:0007669"/>
    <property type="project" value="UniProtKB-UniRule"/>
</dbReference>
<dbReference type="GO" id="GO:0006310">
    <property type="term" value="P:DNA recombination"/>
    <property type="evidence" value="ECO:0007669"/>
    <property type="project" value="UniProtKB-UniRule"/>
</dbReference>
<keyword evidence="8" id="KW-0378">Hydrolase</keyword>
<comment type="similarity">
    <text evidence="6">Belongs to the RuvA family.</text>
</comment>
<dbReference type="GO" id="GO:0005524">
    <property type="term" value="F:ATP binding"/>
    <property type="evidence" value="ECO:0007669"/>
    <property type="project" value="InterPro"/>
</dbReference>
<feature type="domain" description="Helix-hairpin-helix DNA-binding motif class 1" evidence="7">
    <location>
        <begin position="72"/>
        <end position="91"/>
    </location>
</feature>
<dbReference type="Gene3D" id="1.10.8.10">
    <property type="entry name" value="DNA helicase RuvA subunit, C-terminal domain"/>
    <property type="match status" value="1"/>
</dbReference>
<dbReference type="GO" id="GO:0005737">
    <property type="term" value="C:cytoplasm"/>
    <property type="evidence" value="ECO:0007669"/>
    <property type="project" value="UniProtKB-SubCell"/>
</dbReference>
<keyword evidence="4 6" id="KW-0233">DNA recombination</keyword>
<dbReference type="InterPro" id="IPR013849">
    <property type="entry name" value="DNA_helicase_Holl-junc_RuvA_I"/>
</dbReference>
<evidence type="ECO:0000313" key="9">
    <source>
        <dbReference type="Proteomes" id="UP000293638"/>
    </source>
</evidence>
<gene>
    <name evidence="6" type="primary">ruvA</name>
    <name evidence="8" type="ORF">EV189_1203</name>
</gene>
<keyword evidence="3 6" id="KW-0238">DNA-binding</keyword>
<dbReference type="InterPro" id="IPR003583">
    <property type="entry name" value="Hlx-hairpin-Hlx_DNA-bd_motif"/>
</dbReference>
<dbReference type="GO" id="GO:0048476">
    <property type="term" value="C:Holliday junction resolvase complex"/>
    <property type="evidence" value="ECO:0007669"/>
    <property type="project" value="UniProtKB-UniRule"/>
</dbReference>
<evidence type="ECO:0000313" key="8">
    <source>
        <dbReference type="EMBL" id="RZS89440.1"/>
    </source>
</evidence>
<keyword evidence="1 6" id="KW-0963">Cytoplasm</keyword>
<dbReference type="InterPro" id="IPR010994">
    <property type="entry name" value="RuvA_2-like"/>
</dbReference>
<evidence type="ECO:0000259" key="7">
    <source>
        <dbReference type="SMART" id="SM00278"/>
    </source>
</evidence>
<dbReference type="Pfam" id="PF01330">
    <property type="entry name" value="RuvA_N"/>
    <property type="match status" value="1"/>
</dbReference>
<keyword evidence="5 6" id="KW-0234">DNA repair</keyword>
<dbReference type="GO" id="GO:0006281">
    <property type="term" value="P:DNA repair"/>
    <property type="evidence" value="ECO:0007669"/>
    <property type="project" value="UniProtKB-UniRule"/>
</dbReference>
<dbReference type="NCBIfam" id="TIGR00084">
    <property type="entry name" value="ruvA"/>
    <property type="match status" value="1"/>
</dbReference>
<dbReference type="AlphaFoldDB" id="A0A4Q7NRH2"/>
<dbReference type="Pfam" id="PF14520">
    <property type="entry name" value="HHH_5"/>
    <property type="match status" value="1"/>
</dbReference>
<dbReference type="InterPro" id="IPR012340">
    <property type="entry name" value="NA-bd_OB-fold"/>
</dbReference>
<dbReference type="Pfam" id="PF07499">
    <property type="entry name" value="RuvA_C"/>
    <property type="match status" value="1"/>
</dbReference>
<reference evidence="8 9" key="1">
    <citation type="submission" date="2019-02" db="EMBL/GenBank/DDBJ databases">
        <title>Genomic Encyclopedia of Type Strains, Phase IV (KMG-IV): sequencing the most valuable type-strain genomes for metagenomic binning, comparative biology and taxonomic classification.</title>
        <authorList>
            <person name="Goeker M."/>
        </authorList>
    </citation>
    <scope>NUCLEOTIDE SEQUENCE [LARGE SCALE GENOMIC DNA]</scope>
    <source>
        <strain evidence="8 9">DSM 45622</strain>
    </source>
</reference>
<accession>A0A4Q7NRH2</accession>
<dbReference type="InterPro" id="IPR011114">
    <property type="entry name" value="RuvA_C"/>
</dbReference>
<evidence type="ECO:0000256" key="1">
    <source>
        <dbReference type="ARBA" id="ARBA00022490"/>
    </source>
</evidence>
<dbReference type="GO" id="GO:0009379">
    <property type="term" value="C:Holliday junction helicase complex"/>
    <property type="evidence" value="ECO:0007669"/>
    <property type="project" value="InterPro"/>
</dbReference>
<dbReference type="OrthoDB" id="5293449at2"/>
<evidence type="ECO:0000256" key="3">
    <source>
        <dbReference type="ARBA" id="ARBA00023125"/>
    </source>
</evidence>
<feature type="region of interest" description="Domain III" evidence="6">
    <location>
        <begin position="150"/>
        <end position="199"/>
    </location>
</feature>
<proteinExistence type="inferred from homology"/>
<dbReference type="Gene3D" id="1.10.150.20">
    <property type="entry name" value="5' to 3' exonuclease, C-terminal subdomain"/>
    <property type="match status" value="1"/>
</dbReference>
<dbReference type="RefSeq" id="WP_130492054.1">
    <property type="nucleotide sequence ID" value="NZ_SGXD01000002.1"/>
</dbReference>
<evidence type="ECO:0000256" key="2">
    <source>
        <dbReference type="ARBA" id="ARBA00022763"/>
    </source>
</evidence>
<keyword evidence="8" id="KW-0067">ATP-binding</keyword>
<dbReference type="SUPFAM" id="SSF50249">
    <property type="entry name" value="Nucleic acid-binding proteins"/>
    <property type="match status" value="1"/>
</dbReference>
<keyword evidence="9" id="KW-1185">Reference proteome</keyword>
<dbReference type="InterPro" id="IPR036267">
    <property type="entry name" value="RuvA_C_sf"/>
</dbReference>
<dbReference type="HAMAP" id="MF_00031">
    <property type="entry name" value="DNA_HJ_migration_RuvA"/>
    <property type="match status" value="1"/>
</dbReference>
<keyword evidence="2 6" id="KW-0227">DNA damage</keyword>
<dbReference type="CDD" id="cd14332">
    <property type="entry name" value="UBA_RuvA_C"/>
    <property type="match status" value="1"/>
</dbReference>
<dbReference type="SUPFAM" id="SSF47781">
    <property type="entry name" value="RuvA domain 2-like"/>
    <property type="match status" value="1"/>
</dbReference>
<dbReference type="GO" id="GO:0009378">
    <property type="term" value="F:four-way junction helicase activity"/>
    <property type="evidence" value="ECO:0007669"/>
    <property type="project" value="InterPro"/>
</dbReference>
<comment type="function">
    <text evidence="6">The RuvA-RuvB-RuvC complex processes Holliday junction (HJ) DNA during genetic recombination and DNA repair, while the RuvA-RuvB complex plays an important role in the rescue of blocked DNA replication forks via replication fork reversal (RFR). RuvA specifically binds to HJ cruciform DNA, conferring on it an open structure. The RuvB hexamer acts as an ATP-dependent pump, pulling dsDNA into and through the RuvAB complex. HJ branch migration allows RuvC to scan DNA until it finds its consensus sequence, where it cleaves and resolves the cruciform DNA.</text>
</comment>
<organism evidence="8 9">
    <name type="scientific">Motilibacter rhizosphaerae</name>
    <dbReference type="NCBI Taxonomy" id="598652"/>
    <lineage>
        <taxon>Bacteria</taxon>
        <taxon>Bacillati</taxon>
        <taxon>Actinomycetota</taxon>
        <taxon>Actinomycetes</taxon>
        <taxon>Motilibacterales</taxon>
        <taxon>Motilibacteraceae</taxon>
        <taxon>Motilibacter</taxon>
    </lineage>
</organism>
<keyword evidence="8" id="KW-0547">Nucleotide-binding</keyword>
<dbReference type="Proteomes" id="UP000293638">
    <property type="component" value="Unassembled WGS sequence"/>
</dbReference>
<name>A0A4Q7NRH2_9ACTN</name>
<dbReference type="SUPFAM" id="SSF46929">
    <property type="entry name" value="DNA helicase RuvA subunit, C-terminal domain"/>
    <property type="match status" value="1"/>
</dbReference>
<evidence type="ECO:0000256" key="4">
    <source>
        <dbReference type="ARBA" id="ARBA00023172"/>
    </source>
</evidence>
<dbReference type="EMBL" id="SGXD01000002">
    <property type="protein sequence ID" value="RZS89440.1"/>
    <property type="molecule type" value="Genomic_DNA"/>
</dbReference>
<comment type="subunit">
    <text evidence="6">Homotetramer. Forms an RuvA(8)-RuvB(12)-Holliday junction (HJ) complex. HJ DNA is sandwiched between 2 RuvA tetramers; dsDNA enters through RuvA and exits via RuvB. An RuvB hexamer assembles on each DNA strand where it exits the tetramer. Each RuvB hexamer is contacted by two RuvA subunits (via domain III) on 2 adjacent RuvB subunits; this complex drives branch migration. In the full resolvosome a probable DNA-RuvA(4)-RuvB(12)-RuvC(2) complex forms which resolves the HJ.</text>
</comment>
<evidence type="ECO:0000256" key="5">
    <source>
        <dbReference type="ARBA" id="ARBA00023204"/>
    </source>
</evidence>
<protein>
    <recommendedName>
        <fullName evidence="6">Holliday junction branch migration complex subunit RuvA</fullName>
    </recommendedName>
</protein>
<feature type="domain" description="Helix-hairpin-helix DNA-binding motif class 1" evidence="7">
    <location>
        <begin position="107"/>
        <end position="126"/>
    </location>
</feature>
<comment type="caution">
    <text evidence="8">The sequence shown here is derived from an EMBL/GenBank/DDBJ whole genome shotgun (WGS) entry which is preliminary data.</text>
</comment>
<evidence type="ECO:0000256" key="6">
    <source>
        <dbReference type="HAMAP-Rule" id="MF_00031"/>
    </source>
</evidence>
<comment type="domain">
    <text evidence="6">Has three domains with a flexible linker between the domains II and III and assumes an 'L' shape. Domain III is highly mobile and contacts RuvB.</text>
</comment>
<dbReference type="SMART" id="SM00278">
    <property type="entry name" value="HhH1"/>
    <property type="match status" value="2"/>
</dbReference>
<dbReference type="InterPro" id="IPR000085">
    <property type="entry name" value="RuvA"/>
</dbReference>
<comment type="subcellular location">
    <subcellularLocation>
        <location evidence="6">Cytoplasm</location>
    </subcellularLocation>
</comment>